<name>A0A427A1F1_ENSVE</name>
<reference evidence="3 4" key="1">
    <citation type="journal article" date="2014" name="Agronomy (Basel)">
        <title>A Draft Genome Sequence for Ensete ventricosum, the Drought-Tolerant Tree Against Hunger.</title>
        <authorList>
            <person name="Harrison J."/>
            <person name="Moore K.A."/>
            <person name="Paszkiewicz K."/>
            <person name="Jones T."/>
            <person name="Grant M."/>
            <person name="Ambacheew D."/>
            <person name="Muzemil S."/>
            <person name="Studholme D.J."/>
        </authorList>
    </citation>
    <scope>NUCLEOTIDE SEQUENCE [LARGE SCALE GENOMIC DNA]</scope>
</reference>
<organism evidence="3 4">
    <name type="scientific">Ensete ventricosum</name>
    <name type="common">Abyssinian banana</name>
    <name type="synonym">Musa ensete</name>
    <dbReference type="NCBI Taxonomy" id="4639"/>
    <lineage>
        <taxon>Eukaryota</taxon>
        <taxon>Viridiplantae</taxon>
        <taxon>Streptophyta</taxon>
        <taxon>Embryophyta</taxon>
        <taxon>Tracheophyta</taxon>
        <taxon>Spermatophyta</taxon>
        <taxon>Magnoliopsida</taxon>
        <taxon>Liliopsida</taxon>
        <taxon>Zingiberales</taxon>
        <taxon>Musaceae</taxon>
        <taxon>Ensete</taxon>
    </lineage>
</organism>
<keyword evidence="1" id="KW-0175">Coiled coil</keyword>
<dbReference type="AlphaFoldDB" id="A0A427A1F1"/>
<evidence type="ECO:0000313" key="3">
    <source>
        <dbReference type="EMBL" id="RRT70033.1"/>
    </source>
</evidence>
<proteinExistence type="predicted"/>
<protein>
    <submittedName>
        <fullName evidence="3">Uncharacterized protein</fullName>
    </submittedName>
</protein>
<comment type="caution">
    <text evidence="3">The sequence shown here is derived from an EMBL/GenBank/DDBJ whole genome shotgun (WGS) entry which is preliminary data.</text>
</comment>
<dbReference type="EMBL" id="AMZH03004155">
    <property type="protein sequence ID" value="RRT70033.1"/>
    <property type="molecule type" value="Genomic_DNA"/>
</dbReference>
<evidence type="ECO:0000256" key="2">
    <source>
        <dbReference type="SAM" id="MobiDB-lite"/>
    </source>
</evidence>
<sequence>MLPHAKRPALDLYEALKARKILLTFFLRWRAVLHPPSCIKEHITIPLHTSTPTLINRKHFGSLQSLGGHMTTHRREMEELRRQHEAYMASHRLPRPAVPTPAARSSMRMLRPRHCRLQEARGIYMTPLAANHAFWAAYRSTDRLPPFINFMEVMEPEAAVAARPLLQVPQQEVHQVESSEDTLSDPLVAPSKEEEGDDVNS</sequence>
<dbReference type="Proteomes" id="UP000287651">
    <property type="component" value="Unassembled WGS sequence"/>
</dbReference>
<evidence type="ECO:0000256" key="1">
    <source>
        <dbReference type="SAM" id="Coils"/>
    </source>
</evidence>
<feature type="coiled-coil region" evidence="1">
    <location>
        <begin position="63"/>
        <end position="90"/>
    </location>
</feature>
<gene>
    <name evidence="3" type="ORF">B296_00014010</name>
</gene>
<evidence type="ECO:0000313" key="4">
    <source>
        <dbReference type="Proteomes" id="UP000287651"/>
    </source>
</evidence>
<feature type="region of interest" description="Disordered" evidence="2">
    <location>
        <begin position="171"/>
        <end position="201"/>
    </location>
</feature>
<accession>A0A427A1F1</accession>